<keyword evidence="3 4" id="KW-0472">Membrane</keyword>
<accession>A0AAV2RT74</accession>
<dbReference type="PANTHER" id="PTHR44395:SF1">
    <property type="entry name" value="PROTEIN O-MANNOSYL-TRANSFERASE TMTC3"/>
    <property type="match status" value="1"/>
</dbReference>
<evidence type="ECO:0000256" key="1">
    <source>
        <dbReference type="ARBA" id="ARBA00022737"/>
    </source>
</evidence>
<dbReference type="GO" id="GO:0000030">
    <property type="term" value="F:mannosyltransferase activity"/>
    <property type="evidence" value="ECO:0007669"/>
    <property type="project" value="TreeGrafter"/>
</dbReference>
<feature type="transmembrane region" description="Helical" evidence="4">
    <location>
        <begin position="180"/>
        <end position="213"/>
    </location>
</feature>
<evidence type="ECO:0000256" key="2">
    <source>
        <dbReference type="ARBA" id="ARBA00022803"/>
    </source>
</evidence>
<keyword evidence="4" id="KW-1133">Transmembrane helix</keyword>
<dbReference type="InterPro" id="IPR013618">
    <property type="entry name" value="TMTC_DUF1736"/>
</dbReference>
<sequence>MMHLYEWRHIGIIILVSIVVYISALGCDFVFDDISAIKENRDLRPNTPITNLFLHDFWGTPMHKEQSHKSYRPLCVLTFRLNYLVHELEAAGYHIVNVALHSLVCLLYYRMCGLFLCEMSSFVAALLFAVHPVHTEAVTGVVGRAETLSSVFFIGSLLAYSTATSIQVHSPRGVRVSTRWIWLLTSVILATTAMLCKEQGITVIALCLVYELFVVQKVNGYEMLQFVEGVVSGKGCVPSWVSDSAPRVFLLVVATLGLMFSRVNIMGAQLPVFTKFDNPASVSDSPTRQLTYNYLLSVNAGLLVFPNALCCDWTMGTIPLVESVTDLSNRATGIFYIILFILP</sequence>
<keyword evidence="1" id="KW-0677">Repeat</keyword>
<gene>
    <name evidence="6" type="ORF">MNOR_LOCUS27598</name>
</gene>
<feature type="transmembrane region" description="Helical" evidence="4">
    <location>
        <begin position="12"/>
        <end position="31"/>
    </location>
</feature>
<dbReference type="PANTHER" id="PTHR44395">
    <property type="match status" value="1"/>
</dbReference>
<feature type="non-terminal residue" evidence="6">
    <location>
        <position position="343"/>
    </location>
</feature>
<dbReference type="Proteomes" id="UP001497623">
    <property type="component" value="Unassembled WGS sequence"/>
</dbReference>
<reference evidence="6 7" key="1">
    <citation type="submission" date="2024-05" db="EMBL/GenBank/DDBJ databases">
        <authorList>
            <person name="Wallberg A."/>
        </authorList>
    </citation>
    <scope>NUCLEOTIDE SEQUENCE [LARGE SCALE GENOMIC DNA]</scope>
</reference>
<dbReference type="EMBL" id="CAXKWB010029310">
    <property type="protein sequence ID" value="CAL4135362.1"/>
    <property type="molecule type" value="Genomic_DNA"/>
</dbReference>
<feature type="transmembrane region" description="Helical" evidence="4">
    <location>
        <begin position="248"/>
        <end position="265"/>
    </location>
</feature>
<organism evidence="6 7">
    <name type="scientific">Meganyctiphanes norvegica</name>
    <name type="common">Northern krill</name>
    <name type="synonym">Thysanopoda norvegica</name>
    <dbReference type="NCBI Taxonomy" id="48144"/>
    <lineage>
        <taxon>Eukaryota</taxon>
        <taxon>Metazoa</taxon>
        <taxon>Ecdysozoa</taxon>
        <taxon>Arthropoda</taxon>
        <taxon>Crustacea</taxon>
        <taxon>Multicrustacea</taxon>
        <taxon>Malacostraca</taxon>
        <taxon>Eumalacostraca</taxon>
        <taxon>Eucarida</taxon>
        <taxon>Euphausiacea</taxon>
        <taxon>Euphausiidae</taxon>
        <taxon>Meganyctiphanes</taxon>
    </lineage>
</organism>
<evidence type="ECO:0000256" key="4">
    <source>
        <dbReference type="SAM" id="Phobius"/>
    </source>
</evidence>
<feature type="transmembrane region" description="Helical" evidence="4">
    <location>
        <begin position="107"/>
        <end position="130"/>
    </location>
</feature>
<protein>
    <recommendedName>
        <fullName evidence="5">DUF1736 domain-containing protein</fullName>
    </recommendedName>
</protein>
<dbReference type="Pfam" id="PF08409">
    <property type="entry name" value="TMTC_DUF1736"/>
    <property type="match status" value="1"/>
</dbReference>
<evidence type="ECO:0000313" key="6">
    <source>
        <dbReference type="EMBL" id="CAL4135362.1"/>
    </source>
</evidence>
<comment type="caution">
    <text evidence="6">The sequence shown here is derived from an EMBL/GenBank/DDBJ whole genome shotgun (WGS) entry which is preliminary data.</text>
</comment>
<feature type="domain" description="DUF1736" evidence="5">
    <location>
        <begin position="268"/>
        <end position="339"/>
    </location>
</feature>
<evidence type="ECO:0000313" key="7">
    <source>
        <dbReference type="Proteomes" id="UP001497623"/>
    </source>
</evidence>
<evidence type="ECO:0000259" key="5">
    <source>
        <dbReference type="Pfam" id="PF08409"/>
    </source>
</evidence>
<dbReference type="GO" id="GO:0035269">
    <property type="term" value="P:protein O-linked glycosylation via mannose"/>
    <property type="evidence" value="ECO:0007669"/>
    <property type="project" value="TreeGrafter"/>
</dbReference>
<keyword evidence="4" id="KW-0812">Transmembrane</keyword>
<keyword evidence="2" id="KW-0802">TPR repeat</keyword>
<evidence type="ECO:0000256" key="3">
    <source>
        <dbReference type="ARBA" id="ARBA00023136"/>
    </source>
</evidence>
<dbReference type="GO" id="GO:0005783">
    <property type="term" value="C:endoplasmic reticulum"/>
    <property type="evidence" value="ECO:0007669"/>
    <property type="project" value="TreeGrafter"/>
</dbReference>
<proteinExistence type="predicted"/>
<name>A0AAV2RT74_MEGNR</name>
<keyword evidence="7" id="KW-1185">Reference proteome</keyword>
<dbReference type="AlphaFoldDB" id="A0AAV2RT74"/>